<accession>A0A848GVP5</accession>
<name>A0A848GVP5_9BURK</name>
<dbReference type="EMBL" id="JABBFX010000001">
    <property type="protein sequence ID" value="NML42685.1"/>
    <property type="molecule type" value="Genomic_DNA"/>
</dbReference>
<protein>
    <submittedName>
        <fullName evidence="1">Uncharacterized protein</fullName>
    </submittedName>
</protein>
<dbReference type="RefSeq" id="WP_169416946.1">
    <property type="nucleotide sequence ID" value="NZ_JABBFX010000001.1"/>
</dbReference>
<organism evidence="1 2">
    <name type="scientific">Ramlibacter agri</name>
    <dbReference type="NCBI Taxonomy" id="2728837"/>
    <lineage>
        <taxon>Bacteria</taxon>
        <taxon>Pseudomonadati</taxon>
        <taxon>Pseudomonadota</taxon>
        <taxon>Betaproteobacteria</taxon>
        <taxon>Burkholderiales</taxon>
        <taxon>Comamonadaceae</taxon>
        <taxon>Ramlibacter</taxon>
    </lineage>
</organism>
<dbReference type="AlphaFoldDB" id="A0A848GVP5"/>
<comment type="caution">
    <text evidence="1">The sequence shown here is derived from an EMBL/GenBank/DDBJ whole genome shotgun (WGS) entry which is preliminary data.</text>
</comment>
<reference evidence="1 2" key="1">
    <citation type="submission" date="2020-04" db="EMBL/GenBank/DDBJ databases">
        <title>Ramlibacter sp. G-1-2-2 isolated from soil.</title>
        <authorList>
            <person name="Dahal R.H."/>
        </authorList>
    </citation>
    <scope>NUCLEOTIDE SEQUENCE [LARGE SCALE GENOMIC DNA]</scope>
    <source>
        <strain evidence="1 2">G-1-2-2</strain>
    </source>
</reference>
<evidence type="ECO:0000313" key="2">
    <source>
        <dbReference type="Proteomes" id="UP000541185"/>
    </source>
</evidence>
<evidence type="ECO:0000313" key="1">
    <source>
        <dbReference type="EMBL" id="NML42685.1"/>
    </source>
</evidence>
<proteinExistence type="predicted"/>
<dbReference type="Proteomes" id="UP000541185">
    <property type="component" value="Unassembled WGS sequence"/>
</dbReference>
<sequence>MFKWFATAPAQQFAQEQADFILSQLRGSMDKRDAKFTAKAEKVLVRVDRNARDFRTRERLNFYKKARLANAFLWKLKDGGCPPEYAKQLTEWLTFRL</sequence>
<gene>
    <name evidence="1" type="ORF">HHL11_02910</name>
</gene>
<keyword evidence="2" id="KW-1185">Reference proteome</keyword>